<protein>
    <submittedName>
        <fullName evidence="1">Methyltransferase like 27</fullName>
    </submittedName>
</protein>
<dbReference type="Ensembl" id="ENSPTET00000022121.1">
    <property type="protein sequence ID" value="ENSPTEP00000014769.1"/>
    <property type="gene ID" value="ENSPTEG00000016447.1"/>
</dbReference>
<dbReference type="AlphaFoldDB" id="A0A8C9H5D8"/>
<dbReference type="Proteomes" id="UP000694416">
    <property type="component" value="Unplaced"/>
</dbReference>
<dbReference type="Gene3D" id="3.40.50.150">
    <property type="entry name" value="Vaccinia Virus protein VP39"/>
    <property type="match status" value="1"/>
</dbReference>
<proteinExistence type="predicted"/>
<name>A0A8C9H5D8_9PRIM</name>
<accession>A0A8C9H5D8</accession>
<dbReference type="SUPFAM" id="SSF53335">
    <property type="entry name" value="S-adenosyl-L-methionine-dependent methyltransferases"/>
    <property type="match status" value="1"/>
</dbReference>
<keyword evidence="2" id="KW-1185">Reference proteome</keyword>
<sequence>MAQEEGGSLPEVRAGVRAAHGIPELAPKLHFYDRGLPLFLQDVATLQYHAPRLPHSALILDVACSTGLVAAELRARGFLQLRGVNGSLGMLEQAGTRGLYQRLSLCALGQEPLPGPEIGTPSDGQVPCNAIPELLCVTKPGGLVCLTTRTNSSNLQNKESLEATLGRLEQAGAWEHRVGWPVDCWELPTSELEVVSGISAKDGFIFGIVFLYRKQKAAQVEEVRSSPQLLAGP</sequence>
<organism evidence="1 2">
    <name type="scientific">Piliocolobus tephrosceles</name>
    <name type="common">Ugandan red Colobus</name>
    <dbReference type="NCBI Taxonomy" id="591936"/>
    <lineage>
        <taxon>Eukaryota</taxon>
        <taxon>Metazoa</taxon>
        <taxon>Chordata</taxon>
        <taxon>Craniata</taxon>
        <taxon>Vertebrata</taxon>
        <taxon>Euteleostomi</taxon>
        <taxon>Mammalia</taxon>
        <taxon>Eutheria</taxon>
        <taxon>Euarchontoglires</taxon>
        <taxon>Primates</taxon>
        <taxon>Haplorrhini</taxon>
        <taxon>Catarrhini</taxon>
        <taxon>Cercopithecidae</taxon>
        <taxon>Colobinae</taxon>
        <taxon>Piliocolobus</taxon>
    </lineage>
</organism>
<reference evidence="1" key="1">
    <citation type="submission" date="2025-08" db="UniProtKB">
        <authorList>
            <consortium name="Ensembl"/>
        </authorList>
    </citation>
    <scope>IDENTIFICATION</scope>
</reference>
<dbReference type="InterPro" id="IPR029063">
    <property type="entry name" value="SAM-dependent_MTases_sf"/>
</dbReference>
<evidence type="ECO:0000313" key="1">
    <source>
        <dbReference type="Ensembl" id="ENSPTEP00000014769.1"/>
    </source>
</evidence>
<reference evidence="1" key="2">
    <citation type="submission" date="2025-09" db="UniProtKB">
        <authorList>
            <consortium name="Ensembl"/>
        </authorList>
    </citation>
    <scope>IDENTIFICATION</scope>
</reference>
<evidence type="ECO:0000313" key="2">
    <source>
        <dbReference type="Proteomes" id="UP000694416"/>
    </source>
</evidence>